<protein>
    <submittedName>
        <fullName evidence="1">Uncharacterized protein</fullName>
    </submittedName>
</protein>
<evidence type="ECO:0000313" key="1">
    <source>
        <dbReference type="EMBL" id="RIB07431.1"/>
    </source>
</evidence>
<evidence type="ECO:0000313" key="2">
    <source>
        <dbReference type="Proteomes" id="UP000266673"/>
    </source>
</evidence>
<name>A0A397UCS9_9GLOM</name>
<gene>
    <name evidence="1" type="ORF">C2G38_430314</name>
</gene>
<comment type="caution">
    <text evidence="1">The sequence shown here is derived from an EMBL/GenBank/DDBJ whole genome shotgun (WGS) entry which is preliminary data.</text>
</comment>
<dbReference type="AlphaFoldDB" id="A0A397UCS9"/>
<reference evidence="1 2" key="1">
    <citation type="submission" date="2018-06" db="EMBL/GenBank/DDBJ databases">
        <title>Comparative genomics reveals the genomic features of Rhizophagus irregularis, R. cerebriforme, R. diaphanum and Gigaspora rosea, and their symbiotic lifestyle signature.</title>
        <authorList>
            <person name="Morin E."/>
            <person name="San Clemente H."/>
            <person name="Chen E.C.H."/>
            <person name="De La Providencia I."/>
            <person name="Hainaut M."/>
            <person name="Kuo A."/>
            <person name="Kohler A."/>
            <person name="Murat C."/>
            <person name="Tang N."/>
            <person name="Roy S."/>
            <person name="Loubradou J."/>
            <person name="Henrissat B."/>
            <person name="Grigoriev I.V."/>
            <person name="Corradi N."/>
            <person name="Roux C."/>
            <person name="Martin F.M."/>
        </authorList>
    </citation>
    <scope>NUCLEOTIDE SEQUENCE [LARGE SCALE GENOMIC DNA]</scope>
    <source>
        <strain evidence="1 2">DAOM 194757</strain>
    </source>
</reference>
<keyword evidence="2" id="KW-1185">Reference proteome</keyword>
<accession>A0A397UCS9</accession>
<organism evidence="1 2">
    <name type="scientific">Gigaspora rosea</name>
    <dbReference type="NCBI Taxonomy" id="44941"/>
    <lineage>
        <taxon>Eukaryota</taxon>
        <taxon>Fungi</taxon>
        <taxon>Fungi incertae sedis</taxon>
        <taxon>Mucoromycota</taxon>
        <taxon>Glomeromycotina</taxon>
        <taxon>Glomeromycetes</taxon>
        <taxon>Diversisporales</taxon>
        <taxon>Gigasporaceae</taxon>
        <taxon>Gigaspora</taxon>
    </lineage>
</organism>
<dbReference type="OrthoDB" id="2427867at2759"/>
<dbReference type="Proteomes" id="UP000266673">
    <property type="component" value="Unassembled WGS sequence"/>
</dbReference>
<proteinExistence type="predicted"/>
<dbReference type="EMBL" id="QKWP01001657">
    <property type="protein sequence ID" value="RIB07431.1"/>
    <property type="molecule type" value="Genomic_DNA"/>
</dbReference>
<sequence>MPLPKSNSDRRNRVSKILPQMENGYKSIKGLNAIMALYMEKEPVQDHEKEEIERNLDVLKEKLGHPSTDPDRSLYDSLKKKINTLNPLDLTWKDPEANMILSDKSKLVKSLGKRQKETFKNPRDNMKCVLPESILFKCDEFIENFDRTIVSGNSNNIFHNKTWKEILEKEQVEF</sequence>